<dbReference type="SUPFAM" id="SSF51445">
    <property type="entry name" value="(Trans)glycosidases"/>
    <property type="match status" value="1"/>
</dbReference>
<evidence type="ECO:0000256" key="1">
    <source>
        <dbReference type="ARBA" id="ARBA00001231"/>
    </source>
</evidence>
<dbReference type="Pfam" id="PF00728">
    <property type="entry name" value="Glyco_hydro_20"/>
    <property type="match status" value="1"/>
</dbReference>
<dbReference type="GO" id="GO:0004563">
    <property type="term" value="F:beta-N-acetylhexosaminidase activity"/>
    <property type="evidence" value="ECO:0007669"/>
    <property type="project" value="UniProtKB-EC"/>
</dbReference>
<dbReference type="PANTHER" id="PTHR43678:SF1">
    <property type="entry name" value="BETA-N-ACETYLHEXOSAMINIDASE"/>
    <property type="match status" value="1"/>
</dbReference>
<feature type="region of interest" description="Disordered" evidence="7">
    <location>
        <begin position="1"/>
        <end position="23"/>
    </location>
</feature>
<keyword evidence="5" id="KW-0326">Glycosidase</keyword>
<evidence type="ECO:0000259" key="8">
    <source>
        <dbReference type="Pfam" id="PF00728"/>
    </source>
</evidence>
<evidence type="ECO:0000256" key="3">
    <source>
        <dbReference type="ARBA" id="ARBA00012663"/>
    </source>
</evidence>
<dbReference type="PRINTS" id="PR00738">
    <property type="entry name" value="GLHYDRLASE20"/>
</dbReference>
<evidence type="ECO:0000256" key="7">
    <source>
        <dbReference type="SAM" id="MobiDB-lite"/>
    </source>
</evidence>
<feature type="domain" description="Glycoside hydrolase family 20 catalytic" evidence="8">
    <location>
        <begin position="359"/>
        <end position="595"/>
    </location>
</feature>
<evidence type="ECO:0000259" key="9">
    <source>
        <dbReference type="Pfam" id="PF02838"/>
    </source>
</evidence>
<evidence type="ECO:0000256" key="2">
    <source>
        <dbReference type="ARBA" id="ARBA00006285"/>
    </source>
</evidence>
<dbReference type="InterPro" id="IPR015882">
    <property type="entry name" value="HEX_bac_N"/>
</dbReference>
<dbReference type="EMBL" id="NEXV01000528">
    <property type="protein sequence ID" value="PIG82036.1"/>
    <property type="molecule type" value="Genomic_DNA"/>
</dbReference>
<keyword evidence="11" id="KW-1185">Reference proteome</keyword>
<dbReference type="Proteomes" id="UP000231358">
    <property type="component" value="Unassembled WGS sequence"/>
</dbReference>
<keyword evidence="4" id="KW-0378">Hydrolase</keyword>
<dbReference type="EC" id="3.2.1.52" evidence="3"/>
<feature type="active site" description="Proton donor" evidence="6">
    <location>
        <position position="517"/>
    </location>
</feature>
<dbReference type="SUPFAM" id="SSF49899">
    <property type="entry name" value="Concanavalin A-like lectins/glucanases"/>
    <property type="match status" value="1"/>
</dbReference>
<dbReference type="Gene3D" id="3.20.20.80">
    <property type="entry name" value="Glycosidases"/>
    <property type="match status" value="1"/>
</dbReference>
<dbReference type="Gene3D" id="2.60.120.200">
    <property type="match status" value="1"/>
</dbReference>
<evidence type="ECO:0000256" key="5">
    <source>
        <dbReference type="ARBA" id="ARBA00023295"/>
    </source>
</evidence>
<sequence length="870" mass="94215">MSFWDSLSGRKQSKGPEFDPSTAGDATSFLSEVAIPDPTSLHPLAGLNQDTLDYITLEDSALDQTPGSQSLLPSRGWSDDLCYGAGTTYLAGLTIGGAWGLAEGLKKVPATAPPKIRLNGVLNAITRRGPFLGNSAGVVAMVYNGFNSGIGYVRGKHDSANSVVAGALSGMLFKSTRGLKPMMISGGIVASIAGGWALVRKTTAGYSRLVTIPTISFTGTSNTYSLAQLTSIVVDARYANAVDNDGATQIPPTLQQFAETFQKDLQSTVGIDIPLTSSMTAAANSIFFTLTNETGFHDAAGRYTSEAYTLTINDDGVKIAGASPLGAWWGSRSLIQAAVVSGHTLPQGSAVDAPGWANRGIMLDAGRHFYPPEFLIEMCAFLSFFKQNAFHVHLSDNLYNNVDRYSAQQSMDLYAAFRLWSDDPAVAGLNKRANESYTKAQFDNIQQQCARRGVTIIPEIEAPGHALVISQWRPELALDDLSMLNITHPDTIPTMKSIWKTFLPWFHSKTVHIGADEYDKDLVADYTSFVNTMRDYIFKESGKSMRIWGTFIPSQGANVSTDVSIQHWEFFEDNPYFDYIQNGYNVLNSDDAFYIVGKWSGSYPSTLNKTRVFHGNPAGGLMLPTSSTLRMSPTILPEMTHTSSVTSRLSLADKQWGGNILEDEYDAVFDKIHAAIPGQNLDRQVKSHTDTILHYKFDKDTETVIDHSGNGYDGIIRGCHVQNSTLVLSKGCYVDTPLGSKGRDYTLSFWVNPTSQTPGTLFAGPDSTLLSGNGSISNITLISGGNPYSLNYSLPLDTWTQVNLIGKGNRTLLRVSDSGAESASMEFLARLGINGESQVWAPIGIEAPIARIGEGFNGMMKEVVLRGSAD</sequence>
<dbReference type="AlphaFoldDB" id="A0A2G7FN99"/>
<dbReference type="InterPro" id="IPR017853">
    <property type="entry name" value="GH"/>
</dbReference>
<dbReference type="InterPro" id="IPR029018">
    <property type="entry name" value="Hex-like_dom2"/>
</dbReference>
<dbReference type="Gene3D" id="3.30.379.10">
    <property type="entry name" value="Chitobiase/beta-hexosaminidase domain 2-like"/>
    <property type="match status" value="1"/>
</dbReference>
<dbReference type="STRING" id="656916.A0A2G7FN99"/>
<evidence type="ECO:0000313" key="10">
    <source>
        <dbReference type="EMBL" id="PIG82036.1"/>
    </source>
</evidence>
<dbReference type="Pfam" id="PF02838">
    <property type="entry name" value="Glyco_hydro_20b"/>
    <property type="match status" value="1"/>
</dbReference>
<comment type="similarity">
    <text evidence="2">Belongs to the glycosyl hydrolase 20 family.</text>
</comment>
<dbReference type="SUPFAM" id="SSF55545">
    <property type="entry name" value="beta-N-acetylhexosaminidase-like domain"/>
    <property type="match status" value="1"/>
</dbReference>
<dbReference type="InterPro" id="IPR025705">
    <property type="entry name" value="Beta_hexosaminidase_sua/sub"/>
</dbReference>
<dbReference type="CDD" id="cd06564">
    <property type="entry name" value="GH20_DspB_LnbB-like"/>
    <property type="match status" value="1"/>
</dbReference>
<evidence type="ECO:0000313" key="11">
    <source>
        <dbReference type="Proteomes" id="UP000231358"/>
    </source>
</evidence>
<evidence type="ECO:0000256" key="6">
    <source>
        <dbReference type="PIRSR" id="PIRSR625705-1"/>
    </source>
</evidence>
<dbReference type="GO" id="GO:0005975">
    <property type="term" value="P:carbohydrate metabolic process"/>
    <property type="evidence" value="ECO:0007669"/>
    <property type="project" value="InterPro"/>
</dbReference>
<proteinExistence type="inferred from homology"/>
<protein>
    <recommendedName>
        <fullName evidence="3">beta-N-acetylhexosaminidase</fullName>
        <ecNumber evidence="3">3.2.1.52</ecNumber>
    </recommendedName>
</protein>
<name>A0A2G7FN99_9EURO</name>
<comment type="catalytic activity">
    <reaction evidence="1">
        <text>Hydrolysis of terminal non-reducing N-acetyl-D-hexosamine residues in N-acetyl-beta-D-hexosaminides.</text>
        <dbReference type="EC" id="3.2.1.52"/>
    </reaction>
</comment>
<reference evidence="10 11" key="1">
    <citation type="submission" date="2017-05" db="EMBL/GenBank/DDBJ databases">
        <title>Genome sequence for an aflatoxigenic pathogen of Argentinian peanut, Aspergillus arachidicola.</title>
        <authorList>
            <person name="Moore G."/>
            <person name="Beltz S.B."/>
            <person name="Mack B.M."/>
        </authorList>
    </citation>
    <scope>NUCLEOTIDE SEQUENCE [LARGE SCALE GENOMIC DNA]</scope>
    <source>
        <strain evidence="10 11">CBS 117610</strain>
    </source>
</reference>
<dbReference type="InterPro" id="IPR013320">
    <property type="entry name" value="ConA-like_dom_sf"/>
</dbReference>
<dbReference type="InterPro" id="IPR052764">
    <property type="entry name" value="GH20_Enzymes"/>
</dbReference>
<dbReference type="InterPro" id="IPR015883">
    <property type="entry name" value="Glyco_hydro_20_cat"/>
</dbReference>
<dbReference type="Pfam" id="PF02466">
    <property type="entry name" value="Tim17"/>
    <property type="match status" value="1"/>
</dbReference>
<accession>A0A2G7FN99</accession>
<feature type="domain" description="Beta-hexosaminidase bacterial type N-terminal" evidence="9">
    <location>
        <begin position="249"/>
        <end position="353"/>
    </location>
</feature>
<evidence type="ECO:0000256" key="4">
    <source>
        <dbReference type="ARBA" id="ARBA00022801"/>
    </source>
</evidence>
<organism evidence="10 11">
    <name type="scientific">Aspergillus arachidicola</name>
    <dbReference type="NCBI Taxonomy" id="656916"/>
    <lineage>
        <taxon>Eukaryota</taxon>
        <taxon>Fungi</taxon>
        <taxon>Dikarya</taxon>
        <taxon>Ascomycota</taxon>
        <taxon>Pezizomycotina</taxon>
        <taxon>Eurotiomycetes</taxon>
        <taxon>Eurotiomycetidae</taxon>
        <taxon>Eurotiales</taxon>
        <taxon>Aspergillaceae</taxon>
        <taxon>Aspergillus</taxon>
        <taxon>Aspergillus subgen. Circumdati</taxon>
    </lineage>
</organism>
<gene>
    <name evidence="10" type="ORF">AARAC_000147</name>
</gene>
<comment type="caution">
    <text evidence="10">The sequence shown here is derived from an EMBL/GenBank/DDBJ whole genome shotgun (WGS) entry which is preliminary data.</text>
</comment>
<dbReference type="PANTHER" id="PTHR43678">
    <property type="entry name" value="PUTATIVE (AFU_ORTHOLOGUE AFUA_2G00640)-RELATED"/>
    <property type="match status" value="1"/>
</dbReference>